<comment type="caution">
    <text evidence="7">The sequence shown here is derived from an EMBL/GenBank/DDBJ whole genome shotgun (WGS) entry which is preliminary data.</text>
</comment>
<dbReference type="Gene3D" id="1.20.120.350">
    <property type="entry name" value="Voltage-gated potassium channels. Chain C"/>
    <property type="match status" value="1"/>
</dbReference>
<dbReference type="InterPro" id="IPR027359">
    <property type="entry name" value="Volt_channel_dom_sf"/>
</dbReference>
<reference evidence="7" key="1">
    <citation type="submission" date="2021-02" db="EMBL/GenBank/DDBJ databases">
        <authorList>
            <person name="Dougan E. K."/>
            <person name="Rhodes N."/>
            <person name="Thang M."/>
            <person name="Chan C."/>
        </authorList>
    </citation>
    <scope>NUCLEOTIDE SEQUENCE</scope>
</reference>
<evidence type="ECO:0000256" key="1">
    <source>
        <dbReference type="ARBA" id="ARBA00004141"/>
    </source>
</evidence>
<evidence type="ECO:0000256" key="5">
    <source>
        <dbReference type="SAM" id="Phobius"/>
    </source>
</evidence>
<feature type="domain" description="Ion transport" evidence="6">
    <location>
        <begin position="41"/>
        <end position="124"/>
    </location>
</feature>
<dbReference type="AlphaFoldDB" id="A0A812WH96"/>
<keyword evidence="8" id="KW-1185">Reference proteome</keyword>
<evidence type="ECO:0000259" key="6">
    <source>
        <dbReference type="Pfam" id="PF00520"/>
    </source>
</evidence>
<evidence type="ECO:0000256" key="2">
    <source>
        <dbReference type="ARBA" id="ARBA00022692"/>
    </source>
</evidence>
<dbReference type="EMBL" id="CAJNIZ010043771">
    <property type="protein sequence ID" value="CAE7668453.1"/>
    <property type="molecule type" value="Genomic_DNA"/>
</dbReference>
<dbReference type="OrthoDB" id="430927at2759"/>
<accession>A0A812WH96</accession>
<name>A0A812WH96_SYMPI</name>
<sequence length="133" mass="15536">MAAESEQLKKKLITRLVAKGGATVEDYYWEDGLAQDMARSPMFHHLTLFMIVIYAVWIAIDADGNKASVLLEAEIQYQIPEHIFCTYFFIEWIIRFLAFKTKRWALKDRWFVFDTILVSLNVAETWILTIVLA</sequence>
<feature type="transmembrane region" description="Helical" evidence="5">
    <location>
        <begin position="42"/>
        <end position="60"/>
    </location>
</feature>
<gene>
    <name evidence="7" type="ORF">SPIL2461_LOCUS18369</name>
</gene>
<keyword evidence="2 5" id="KW-0812">Transmembrane</keyword>
<organism evidence="7 8">
    <name type="scientific">Symbiodinium pilosum</name>
    <name type="common">Dinoflagellate</name>
    <dbReference type="NCBI Taxonomy" id="2952"/>
    <lineage>
        <taxon>Eukaryota</taxon>
        <taxon>Sar</taxon>
        <taxon>Alveolata</taxon>
        <taxon>Dinophyceae</taxon>
        <taxon>Suessiales</taxon>
        <taxon>Symbiodiniaceae</taxon>
        <taxon>Symbiodinium</taxon>
    </lineage>
</organism>
<evidence type="ECO:0000313" key="8">
    <source>
        <dbReference type="Proteomes" id="UP000649617"/>
    </source>
</evidence>
<keyword evidence="4 5" id="KW-0472">Membrane</keyword>
<dbReference type="Pfam" id="PF00520">
    <property type="entry name" value="Ion_trans"/>
    <property type="match status" value="1"/>
</dbReference>
<protein>
    <recommendedName>
        <fullName evidence="6">Ion transport domain-containing protein</fullName>
    </recommendedName>
</protein>
<keyword evidence="3 5" id="KW-1133">Transmembrane helix</keyword>
<dbReference type="InterPro" id="IPR005821">
    <property type="entry name" value="Ion_trans_dom"/>
</dbReference>
<feature type="transmembrane region" description="Helical" evidence="5">
    <location>
        <begin position="110"/>
        <end position="132"/>
    </location>
</feature>
<evidence type="ECO:0000256" key="4">
    <source>
        <dbReference type="ARBA" id="ARBA00023136"/>
    </source>
</evidence>
<feature type="transmembrane region" description="Helical" evidence="5">
    <location>
        <begin position="80"/>
        <end position="98"/>
    </location>
</feature>
<dbReference type="Proteomes" id="UP000649617">
    <property type="component" value="Unassembled WGS sequence"/>
</dbReference>
<dbReference type="GO" id="GO:0005216">
    <property type="term" value="F:monoatomic ion channel activity"/>
    <property type="evidence" value="ECO:0007669"/>
    <property type="project" value="InterPro"/>
</dbReference>
<comment type="subcellular location">
    <subcellularLocation>
        <location evidence="1">Membrane</location>
        <topology evidence="1">Multi-pass membrane protein</topology>
    </subcellularLocation>
</comment>
<evidence type="ECO:0000256" key="3">
    <source>
        <dbReference type="ARBA" id="ARBA00022989"/>
    </source>
</evidence>
<evidence type="ECO:0000313" key="7">
    <source>
        <dbReference type="EMBL" id="CAE7668453.1"/>
    </source>
</evidence>
<dbReference type="GO" id="GO:0016020">
    <property type="term" value="C:membrane"/>
    <property type="evidence" value="ECO:0007669"/>
    <property type="project" value="UniProtKB-SubCell"/>
</dbReference>
<proteinExistence type="predicted"/>